<evidence type="ECO:0000313" key="2">
    <source>
        <dbReference type="EMBL" id="KAK2085775.1"/>
    </source>
</evidence>
<feature type="region of interest" description="Disordered" evidence="1">
    <location>
        <begin position="152"/>
        <end position="293"/>
    </location>
</feature>
<comment type="caution">
    <text evidence="2">The sequence shown here is derived from an EMBL/GenBank/DDBJ whole genome shotgun (WGS) entry which is preliminary data.</text>
</comment>
<dbReference type="Proteomes" id="UP001266305">
    <property type="component" value="Unassembled WGS sequence"/>
</dbReference>
<reference evidence="2 3" key="1">
    <citation type="submission" date="2023-05" db="EMBL/GenBank/DDBJ databases">
        <title>B98-5 Cell Line De Novo Hybrid Assembly: An Optical Mapping Approach.</title>
        <authorList>
            <person name="Kananen K."/>
            <person name="Auerbach J.A."/>
            <person name="Kautto E."/>
            <person name="Blachly J.S."/>
        </authorList>
    </citation>
    <scope>NUCLEOTIDE SEQUENCE [LARGE SCALE GENOMIC DNA]</scope>
    <source>
        <strain evidence="2">B95-8</strain>
        <tissue evidence="2">Cell line</tissue>
    </source>
</reference>
<sequence length="293" mass="31484">MKKFNTEKVRAATASSPALGPAGGQHDKKIQHRKRGQELSSPAPQSRALHDKVSCVLPGCCNVPTKTRFHSTDAQGRQKTQENVVLFLNNYHFVPKPSLETEEVDVCPPRDHQAPSYLPLLEEADQILVVPGPQGQVVNEQQHAEGVLIRLETSRGNAGSTEKENRALGPEAEQGAERRTTGHHQAGSGPEAEQGGERRITGHHQAGSGPEAERGAERRITGHHQAGSGPEAEQGAERRTTGHHQAGSGPEAEQGGERRITGHHQAGSGPEAERGAERRITGHHQARSGEEVV</sequence>
<protein>
    <submittedName>
        <fullName evidence="2">Uncharacterized protein</fullName>
    </submittedName>
</protein>
<name>A0ABQ9TLY9_SAGOE</name>
<feature type="compositionally biased region" description="Basic and acidic residues" evidence="1">
    <location>
        <begin position="271"/>
        <end position="280"/>
    </location>
</feature>
<keyword evidence="3" id="KW-1185">Reference proteome</keyword>
<feature type="compositionally biased region" description="Basic and acidic residues" evidence="1">
    <location>
        <begin position="211"/>
        <end position="220"/>
    </location>
</feature>
<gene>
    <name evidence="2" type="ORF">P7K49_037075</name>
</gene>
<dbReference type="EMBL" id="JASSZA010000021">
    <property type="protein sequence ID" value="KAK2085775.1"/>
    <property type="molecule type" value="Genomic_DNA"/>
</dbReference>
<feature type="region of interest" description="Disordered" evidence="1">
    <location>
        <begin position="1"/>
        <end position="48"/>
    </location>
</feature>
<evidence type="ECO:0000256" key="1">
    <source>
        <dbReference type="SAM" id="MobiDB-lite"/>
    </source>
</evidence>
<organism evidence="2 3">
    <name type="scientific">Saguinus oedipus</name>
    <name type="common">Cotton-top tamarin</name>
    <name type="synonym">Oedipomidas oedipus</name>
    <dbReference type="NCBI Taxonomy" id="9490"/>
    <lineage>
        <taxon>Eukaryota</taxon>
        <taxon>Metazoa</taxon>
        <taxon>Chordata</taxon>
        <taxon>Craniata</taxon>
        <taxon>Vertebrata</taxon>
        <taxon>Euteleostomi</taxon>
        <taxon>Mammalia</taxon>
        <taxon>Eutheria</taxon>
        <taxon>Euarchontoglires</taxon>
        <taxon>Primates</taxon>
        <taxon>Haplorrhini</taxon>
        <taxon>Platyrrhini</taxon>
        <taxon>Cebidae</taxon>
        <taxon>Callitrichinae</taxon>
        <taxon>Saguinus</taxon>
    </lineage>
</organism>
<accession>A0ABQ9TLY9</accession>
<evidence type="ECO:0000313" key="3">
    <source>
        <dbReference type="Proteomes" id="UP001266305"/>
    </source>
</evidence>
<proteinExistence type="predicted"/>
<feature type="compositionally biased region" description="Basic and acidic residues" evidence="1">
    <location>
        <begin position="1"/>
        <end position="10"/>
    </location>
</feature>